<name>A0A5N6FE97_PETAA</name>
<dbReference type="AlphaFoldDB" id="A0A5N6FE97"/>
<dbReference type="EMBL" id="ML735268">
    <property type="protein sequence ID" value="KAE8389245.1"/>
    <property type="molecule type" value="Genomic_DNA"/>
</dbReference>
<organism evidence="1">
    <name type="scientific">Petromyces alliaceus</name>
    <name type="common">Aspergillus alliaceus</name>
    <dbReference type="NCBI Taxonomy" id="209559"/>
    <lineage>
        <taxon>Eukaryota</taxon>
        <taxon>Fungi</taxon>
        <taxon>Dikarya</taxon>
        <taxon>Ascomycota</taxon>
        <taxon>Pezizomycotina</taxon>
        <taxon>Eurotiomycetes</taxon>
        <taxon>Eurotiomycetidae</taxon>
        <taxon>Eurotiales</taxon>
        <taxon>Aspergillaceae</taxon>
        <taxon>Aspergillus</taxon>
        <taxon>Aspergillus subgen. Circumdati</taxon>
    </lineage>
</organism>
<accession>A0A5N7C563</accession>
<accession>A0A5N6FE97</accession>
<protein>
    <submittedName>
        <fullName evidence="1">Uncharacterized protein</fullName>
    </submittedName>
</protein>
<dbReference type="Proteomes" id="UP000326877">
    <property type="component" value="Unassembled WGS sequence"/>
</dbReference>
<proteinExistence type="predicted"/>
<evidence type="ECO:0000313" key="1">
    <source>
        <dbReference type="EMBL" id="KAE8389245.1"/>
    </source>
</evidence>
<sequence>MFPFLLELQPYMHCSLSLFHFASHTPASSAFPSCACVIVRVARIIPPVSSSNCGFIEDFFVIQAMRRSSLPFYVSPWAELRLHGIILLSGIENYSS</sequence>
<gene>
    <name evidence="1" type="ORF">BDV23DRAFT_100167</name>
</gene>
<reference evidence="1" key="1">
    <citation type="submission" date="2019-04" db="EMBL/GenBank/DDBJ databases">
        <title>Friends and foes A comparative genomics studyof 23 Aspergillus species from section Flavi.</title>
        <authorList>
            <consortium name="DOE Joint Genome Institute"/>
            <person name="Kjaerbolling I."/>
            <person name="Vesth T."/>
            <person name="Frisvad J.C."/>
            <person name="Nybo J.L."/>
            <person name="Theobald S."/>
            <person name="Kildgaard S."/>
            <person name="Isbrandt T."/>
            <person name="Kuo A."/>
            <person name="Sato A."/>
            <person name="Lyhne E.K."/>
            <person name="Kogle M.E."/>
            <person name="Wiebenga A."/>
            <person name="Kun R.S."/>
            <person name="Lubbers R.J."/>
            <person name="Makela M.R."/>
            <person name="Barry K."/>
            <person name="Chovatia M."/>
            <person name="Clum A."/>
            <person name="Daum C."/>
            <person name="Haridas S."/>
            <person name="He G."/>
            <person name="LaButti K."/>
            <person name="Lipzen A."/>
            <person name="Mondo S."/>
            <person name="Riley R."/>
            <person name="Salamov A."/>
            <person name="Simmons B.A."/>
            <person name="Magnuson J.K."/>
            <person name="Henrissat B."/>
            <person name="Mortensen U.H."/>
            <person name="Larsen T.O."/>
            <person name="Devries R.P."/>
            <person name="Grigoriev I.V."/>
            <person name="Machida M."/>
            <person name="Baker S.E."/>
            <person name="Andersen M.R."/>
        </authorList>
    </citation>
    <scope>NUCLEOTIDE SEQUENCE [LARGE SCALE GENOMIC DNA]</scope>
    <source>
        <strain evidence="1">IBT 14317</strain>
    </source>
</reference>